<feature type="zinc finger region" description="C3H1-type" evidence="6">
    <location>
        <begin position="228"/>
        <end position="256"/>
    </location>
</feature>
<dbReference type="Pfam" id="PF00642">
    <property type="entry name" value="zf-CCCH"/>
    <property type="match status" value="1"/>
</dbReference>
<dbReference type="InterPro" id="IPR000504">
    <property type="entry name" value="RRM_dom"/>
</dbReference>
<keyword evidence="4 5" id="KW-0694">RNA-binding</keyword>
<feature type="domain" description="C3H1-type" evidence="10">
    <location>
        <begin position="228"/>
        <end position="256"/>
    </location>
</feature>
<name>A0A8H7S692_9FUNG</name>
<dbReference type="InterPro" id="IPR012677">
    <property type="entry name" value="Nucleotide-bd_a/b_plait_sf"/>
</dbReference>
<feature type="region of interest" description="Disordered" evidence="8">
    <location>
        <begin position="455"/>
        <end position="478"/>
    </location>
</feature>
<dbReference type="PANTHER" id="PTHR14398:SF0">
    <property type="entry name" value="ZINC FINGER PROTEIN SWM"/>
    <property type="match status" value="1"/>
</dbReference>
<protein>
    <recommendedName>
        <fullName evidence="13">C3H1-type domain-containing protein</fullName>
    </recommendedName>
</protein>
<accession>A0A8H7S692</accession>
<dbReference type="InterPro" id="IPR000571">
    <property type="entry name" value="Znf_CCCH"/>
</dbReference>
<feature type="non-terminal residue" evidence="11">
    <location>
        <position position="1"/>
    </location>
</feature>
<feature type="domain" description="RRM" evidence="9">
    <location>
        <begin position="377"/>
        <end position="449"/>
    </location>
</feature>
<keyword evidence="12" id="KW-1185">Reference proteome</keyword>
<feature type="compositionally biased region" description="Low complexity" evidence="8">
    <location>
        <begin position="145"/>
        <end position="167"/>
    </location>
</feature>
<sequence>MNFSPEETETLRTRLLVVLEPFTEADPDALLDFILLFINKGSSRDELKETYKNELEVFCEENTNKAVEAVFKVIDDIISARETATSAATKESTAVPSITTSITTSTSNTTAGQKREKEESEDEDDDDRNFKRRNMNPEDDVRDIPPAAAAAASTPTTTTRAEPSSSSTKRKSPDDGVQSSQSERPAKVSRSPEQERVLATLPEHLRKRLGNRDGTSPQQQQQQQQQEPRARQPCRHFEEHGYCLYGDNCKFDHGQNVAVADYSNFQAMFSTPGSAAMTNPMMMNMAGQITPYNMTTTPYGFQNPINNSLGDQSAQQLLSQQQQWQLQNKKPQHFQQQSQHNNGTNYNNTTHQQHPQRQQQQQPQEIPYTTRYTKTSTRLVIEKIPTEACTIDSVTETFKKFGTIVDIELQPENQRAFLEFKTHDEALKAHQSPEVLFNNRFVKVYWRKESPQQLQKQQEQAYQQQQQEQSAEPDPEIVKQRAAELAKKREEQQRRKKEQLEKQIEYNKKKQEIARRNLELAMLKAKVAEMEA</sequence>
<keyword evidence="2 6" id="KW-0863">Zinc-finger</keyword>
<feature type="compositionally biased region" description="Low complexity" evidence="8">
    <location>
        <begin position="84"/>
        <end position="110"/>
    </location>
</feature>
<feature type="coiled-coil region" evidence="7">
    <location>
        <begin position="482"/>
        <end position="526"/>
    </location>
</feature>
<dbReference type="PANTHER" id="PTHR14398">
    <property type="entry name" value="RNA RECOGNITION RRM/RNP DOMAIN"/>
    <property type="match status" value="1"/>
</dbReference>
<dbReference type="GO" id="GO:0003723">
    <property type="term" value="F:RNA binding"/>
    <property type="evidence" value="ECO:0007669"/>
    <property type="project" value="UniProtKB-UniRule"/>
</dbReference>
<evidence type="ECO:0000313" key="12">
    <source>
        <dbReference type="Proteomes" id="UP000646827"/>
    </source>
</evidence>
<evidence type="ECO:0000256" key="1">
    <source>
        <dbReference type="ARBA" id="ARBA00022723"/>
    </source>
</evidence>
<evidence type="ECO:0000259" key="10">
    <source>
        <dbReference type="PROSITE" id="PS50103"/>
    </source>
</evidence>
<dbReference type="PROSITE" id="PS50103">
    <property type="entry name" value="ZF_C3H1"/>
    <property type="match status" value="1"/>
</dbReference>
<dbReference type="AlphaFoldDB" id="A0A8H7S692"/>
<evidence type="ECO:0000256" key="7">
    <source>
        <dbReference type="SAM" id="Coils"/>
    </source>
</evidence>
<evidence type="ECO:0000256" key="3">
    <source>
        <dbReference type="ARBA" id="ARBA00022833"/>
    </source>
</evidence>
<dbReference type="InterPro" id="IPR045137">
    <property type="entry name" value="RBM26/27"/>
</dbReference>
<dbReference type="Proteomes" id="UP000646827">
    <property type="component" value="Unassembled WGS sequence"/>
</dbReference>
<evidence type="ECO:0000256" key="8">
    <source>
        <dbReference type="SAM" id="MobiDB-lite"/>
    </source>
</evidence>
<evidence type="ECO:0000256" key="2">
    <source>
        <dbReference type="ARBA" id="ARBA00022771"/>
    </source>
</evidence>
<feature type="compositionally biased region" description="Low complexity" evidence="8">
    <location>
        <begin position="337"/>
        <end position="364"/>
    </location>
</feature>
<dbReference type="EMBL" id="JAEPRB010000081">
    <property type="protein sequence ID" value="KAG2222507.1"/>
    <property type="molecule type" value="Genomic_DNA"/>
</dbReference>
<dbReference type="SUPFAM" id="SSF90229">
    <property type="entry name" value="CCCH zinc finger"/>
    <property type="match status" value="1"/>
</dbReference>
<dbReference type="Gene3D" id="2.30.30.1190">
    <property type="match status" value="1"/>
</dbReference>
<evidence type="ECO:0000256" key="5">
    <source>
        <dbReference type="PROSITE-ProRule" id="PRU00176"/>
    </source>
</evidence>
<evidence type="ECO:0000313" key="11">
    <source>
        <dbReference type="EMBL" id="KAG2222507.1"/>
    </source>
</evidence>
<feature type="region of interest" description="Disordered" evidence="8">
    <location>
        <begin position="84"/>
        <end position="196"/>
    </location>
</feature>
<dbReference type="GO" id="GO:0008270">
    <property type="term" value="F:zinc ion binding"/>
    <property type="evidence" value="ECO:0007669"/>
    <property type="project" value="UniProtKB-KW"/>
</dbReference>
<feature type="region of interest" description="Disordered" evidence="8">
    <location>
        <begin position="313"/>
        <end position="367"/>
    </location>
</feature>
<feature type="compositionally biased region" description="Basic and acidic residues" evidence="8">
    <location>
        <begin position="184"/>
        <end position="196"/>
    </location>
</feature>
<keyword evidence="1 6" id="KW-0479">Metal-binding</keyword>
<feature type="compositionally biased region" description="Low complexity" evidence="8">
    <location>
        <begin position="313"/>
        <end position="327"/>
    </location>
</feature>
<evidence type="ECO:0000256" key="6">
    <source>
        <dbReference type="PROSITE-ProRule" id="PRU00723"/>
    </source>
</evidence>
<feature type="region of interest" description="Disordered" evidence="8">
    <location>
        <begin position="208"/>
        <end position="233"/>
    </location>
</feature>
<keyword evidence="3 6" id="KW-0862">Zinc</keyword>
<dbReference type="GO" id="GO:0005634">
    <property type="term" value="C:nucleus"/>
    <property type="evidence" value="ECO:0007669"/>
    <property type="project" value="TreeGrafter"/>
</dbReference>
<dbReference type="SMART" id="SM00356">
    <property type="entry name" value="ZnF_C3H1"/>
    <property type="match status" value="1"/>
</dbReference>
<dbReference type="PROSITE" id="PS50102">
    <property type="entry name" value="RRM"/>
    <property type="match status" value="1"/>
</dbReference>
<dbReference type="InterPro" id="IPR035979">
    <property type="entry name" value="RBD_domain_sf"/>
</dbReference>
<evidence type="ECO:0000259" key="9">
    <source>
        <dbReference type="PROSITE" id="PS50102"/>
    </source>
</evidence>
<evidence type="ECO:0000256" key="4">
    <source>
        <dbReference type="ARBA" id="ARBA00022884"/>
    </source>
</evidence>
<dbReference type="OrthoDB" id="443401at2759"/>
<dbReference type="InterPro" id="IPR036855">
    <property type="entry name" value="Znf_CCCH_sf"/>
</dbReference>
<evidence type="ECO:0008006" key="13">
    <source>
        <dbReference type="Google" id="ProtNLM"/>
    </source>
</evidence>
<comment type="caution">
    <text evidence="11">The sequence shown here is derived from an EMBL/GenBank/DDBJ whole genome shotgun (WGS) entry which is preliminary data.</text>
</comment>
<reference evidence="11 12" key="1">
    <citation type="submission" date="2020-12" db="EMBL/GenBank/DDBJ databases">
        <title>Metabolic potential, ecology and presence of endohyphal bacteria is reflected in genomic diversity of Mucoromycotina.</title>
        <authorList>
            <person name="Muszewska A."/>
            <person name="Okrasinska A."/>
            <person name="Steczkiewicz K."/>
            <person name="Drgas O."/>
            <person name="Orlowska M."/>
            <person name="Perlinska-Lenart U."/>
            <person name="Aleksandrzak-Piekarczyk T."/>
            <person name="Szatraj K."/>
            <person name="Zielenkiewicz U."/>
            <person name="Pilsyk S."/>
            <person name="Malc E."/>
            <person name="Mieczkowski P."/>
            <person name="Kruszewska J.S."/>
            <person name="Biernat P."/>
            <person name="Pawlowska J."/>
        </authorList>
    </citation>
    <scope>NUCLEOTIDE SEQUENCE [LARGE SCALE GENOMIC DNA]</scope>
    <source>
        <strain evidence="11 12">CBS 142.35</strain>
    </source>
</reference>
<dbReference type="CDD" id="cd12257">
    <property type="entry name" value="RRM1_RBM26_like"/>
    <property type="match status" value="1"/>
</dbReference>
<organism evidence="11 12">
    <name type="scientific">Circinella minor</name>
    <dbReference type="NCBI Taxonomy" id="1195481"/>
    <lineage>
        <taxon>Eukaryota</taxon>
        <taxon>Fungi</taxon>
        <taxon>Fungi incertae sedis</taxon>
        <taxon>Mucoromycota</taxon>
        <taxon>Mucoromycotina</taxon>
        <taxon>Mucoromycetes</taxon>
        <taxon>Mucorales</taxon>
        <taxon>Lichtheimiaceae</taxon>
        <taxon>Circinella</taxon>
    </lineage>
</organism>
<dbReference type="SUPFAM" id="SSF54928">
    <property type="entry name" value="RNA-binding domain, RBD"/>
    <property type="match status" value="1"/>
</dbReference>
<dbReference type="SMART" id="SM00360">
    <property type="entry name" value="RRM"/>
    <property type="match status" value="1"/>
</dbReference>
<keyword evidence="7" id="KW-0175">Coiled coil</keyword>
<proteinExistence type="predicted"/>
<gene>
    <name evidence="11" type="ORF">INT45_012821</name>
</gene>
<dbReference type="Pfam" id="PF00076">
    <property type="entry name" value="RRM_1"/>
    <property type="match status" value="1"/>
</dbReference>
<dbReference type="Gene3D" id="3.30.70.330">
    <property type="match status" value="1"/>
</dbReference>
<feature type="compositionally biased region" description="Low complexity" evidence="8">
    <location>
        <begin position="455"/>
        <end position="469"/>
    </location>
</feature>